<feature type="signal peptide" evidence="2">
    <location>
        <begin position="1"/>
        <end position="18"/>
    </location>
</feature>
<evidence type="ECO:0000256" key="2">
    <source>
        <dbReference type="SAM" id="SignalP"/>
    </source>
</evidence>
<feature type="region of interest" description="Disordered" evidence="1">
    <location>
        <begin position="110"/>
        <end position="151"/>
    </location>
</feature>
<dbReference type="EMBL" id="CAXKWB010158040">
    <property type="protein sequence ID" value="CAL4249457.1"/>
    <property type="molecule type" value="Genomic_DNA"/>
</dbReference>
<gene>
    <name evidence="3" type="ORF">MNOR_LOCUS41550</name>
</gene>
<name>A0AAV2SWQ1_MEGNR</name>
<sequence length="171" mass="18023">MGGKILLLLLIGSCAVLGQIRPFQRHQFGGRPSNLVGPGGVNPNNRPPFNVVGPGGINPNSRPPFNVVGPGGINPNSRPSNLVGPGGINPNSRPNFSTRPIRINKREAQFQGPASQHLRPEVRPARPSIGGPSQIGVRPQTLPPSCSYQQERSTVPRPCLSASPPCCSTPI</sequence>
<proteinExistence type="predicted"/>
<feature type="chain" id="PRO_5043382656" evidence="2">
    <location>
        <begin position="19"/>
        <end position="171"/>
    </location>
</feature>
<organism evidence="3 4">
    <name type="scientific">Meganyctiphanes norvegica</name>
    <name type="common">Northern krill</name>
    <name type="synonym">Thysanopoda norvegica</name>
    <dbReference type="NCBI Taxonomy" id="48144"/>
    <lineage>
        <taxon>Eukaryota</taxon>
        <taxon>Metazoa</taxon>
        <taxon>Ecdysozoa</taxon>
        <taxon>Arthropoda</taxon>
        <taxon>Crustacea</taxon>
        <taxon>Multicrustacea</taxon>
        <taxon>Malacostraca</taxon>
        <taxon>Eumalacostraca</taxon>
        <taxon>Eucarida</taxon>
        <taxon>Euphausiacea</taxon>
        <taxon>Euphausiidae</taxon>
        <taxon>Meganyctiphanes</taxon>
    </lineage>
</organism>
<evidence type="ECO:0000256" key="1">
    <source>
        <dbReference type="SAM" id="MobiDB-lite"/>
    </source>
</evidence>
<keyword evidence="2" id="KW-0732">Signal</keyword>
<evidence type="ECO:0000313" key="4">
    <source>
        <dbReference type="Proteomes" id="UP001497623"/>
    </source>
</evidence>
<reference evidence="3 4" key="1">
    <citation type="submission" date="2024-05" db="EMBL/GenBank/DDBJ databases">
        <authorList>
            <person name="Wallberg A."/>
        </authorList>
    </citation>
    <scope>NUCLEOTIDE SEQUENCE [LARGE SCALE GENOMIC DNA]</scope>
</reference>
<comment type="caution">
    <text evidence="3">The sequence shown here is derived from an EMBL/GenBank/DDBJ whole genome shotgun (WGS) entry which is preliminary data.</text>
</comment>
<dbReference type="Proteomes" id="UP001497623">
    <property type="component" value="Unassembled WGS sequence"/>
</dbReference>
<dbReference type="AlphaFoldDB" id="A0AAV2SWQ1"/>
<evidence type="ECO:0000313" key="3">
    <source>
        <dbReference type="EMBL" id="CAL4249457.1"/>
    </source>
</evidence>
<protein>
    <submittedName>
        <fullName evidence="3">Uncharacterized protein</fullName>
    </submittedName>
</protein>
<keyword evidence="4" id="KW-1185">Reference proteome</keyword>
<accession>A0AAV2SWQ1</accession>